<gene>
    <name evidence="1" type="ordered locus">YPA_2631</name>
</gene>
<dbReference type="KEGG" id="ypa:YPA_2631"/>
<dbReference type="AlphaFoldDB" id="A0A0E1NR57"/>
<dbReference type="GeneID" id="57975575"/>
<proteinExistence type="predicted"/>
<dbReference type="Proteomes" id="UP000001971">
    <property type="component" value="Chromosome"/>
</dbReference>
<dbReference type="EMBL" id="CP000308">
    <property type="protein sequence ID" value="ABG14593.1"/>
    <property type="molecule type" value="Genomic_DNA"/>
</dbReference>
<dbReference type="PATRIC" id="fig|360102.15.peg.1300"/>
<organism evidence="1 2">
    <name type="scientific">Yersinia pestis bv. Antiqua (strain Antiqua)</name>
    <dbReference type="NCBI Taxonomy" id="360102"/>
    <lineage>
        <taxon>Bacteria</taxon>
        <taxon>Pseudomonadati</taxon>
        <taxon>Pseudomonadota</taxon>
        <taxon>Gammaproteobacteria</taxon>
        <taxon>Enterobacterales</taxon>
        <taxon>Yersiniaceae</taxon>
        <taxon>Yersinia</taxon>
    </lineage>
</organism>
<evidence type="ECO:0000313" key="1">
    <source>
        <dbReference type="EMBL" id="ABG14593.1"/>
    </source>
</evidence>
<protein>
    <submittedName>
        <fullName evidence="1">Uncharacterized protein</fullName>
    </submittedName>
</protein>
<sequence length="117" mass="13565">MNNEIVGDFVSGHYSVSLLKDVIRNNIHSIEESLVSGLMYYSEDARYTLGSLEILEIKNLKENQYSMTYQYNWYIFNACLDINTEEFLTNTVTFIVHPEKIVFDIISNDRPSPADEL</sequence>
<reference evidence="1 2" key="1">
    <citation type="journal article" date="2006" name="J. Bacteriol.">
        <title>Complete genome sequence of Yersinia pestis strains Antiqua and Nepal516: evidence of gene reduction in an emerging pathogen.</title>
        <authorList>
            <person name="Chain P.S."/>
            <person name="Hu P."/>
            <person name="Malfatti S.A."/>
            <person name="Radnedge L."/>
            <person name="Larimer F."/>
            <person name="Vergez L.M."/>
            <person name="Worsham P."/>
            <person name="Chu M.C."/>
            <person name="Andersen G.L."/>
        </authorList>
    </citation>
    <scope>NUCLEOTIDE SEQUENCE [LARGE SCALE GENOMIC DNA]</scope>
    <source>
        <strain evidence="1 2">Antiqua</strain>
    </source>
</reference>
<name>A0A0E1NR57_YERPA</name>
<evidence type="ECO:0000313" key="2">
    <source>
        <dbReference type="Proteomes" id="UP000001971"/>
    </source>
</evidence>
<dbReference type="HOGENOM" id="CLU_152455_0_0_6"/>
<accession>A0A0E1NR57</accession>
<dbReference type="RefSeq" id="WP_002208619.1">
    <property type="nucleotide sequence ID" value="NC_008150.1"/>
</dbReference>